<comment type="caution">
    <text evidence="2">The sequence shown here is derived from an EMBL/GenBank/DDBJ whole genome shotgun (WGS) entry which is preliminary data.</text>
</comment>
<feature type="chain" id="PRO_5047045913" evidence="1">
    <location>
        <begin position="23"/>
        <end position="91"/>
    </location>
</feature>
<accession>A0ABQ4G263</accession>
<proteinExistence type="predicted"/>
<keyword evidence="3" id="KW-1185">Reference proteome</keyword>
<protein>
    <submittedName>
        <fullName evidence="2">Uncharacterized protein</fullName>
    </submittedName>
</protein>
<dbReference type="EMBL" id="BOOC01000020">
    <property type="protein sequence ID" value="GIH41152.1"/>
    <property type="molecule type" value="Genomic_DNA"/>
</dbReference>
<evidence type="ECO:0000256" key="1">
    <source>
        <dbReference type="SAM" id="SignalP"/>
    </source>
</evidence>
<keyword evidence="1" id="KW-0732">Signal</keyword>
<feature type="signal peptide" evidence="1">
    <location>
        <begin position="1"/>
        <end position="22"/>
    </location>
</feature>
<dbReference type="Proteomes" id="UP000603904">
    <property type="component" value="Unassembled WGS sequence"/>
</dbReference>
<name>A0ABQ4G263_9ACTN</name>
<reference evidence="2 3" key="1">
    <citation type="submission" date="2021-01" db="EMBL/GenBank/DDBJ databases">
        <title>Whole genome shotgun sequence of Microbispora corallina NBRC 16416.</title>
        <authorList>
            <person name="Komaki H."/>
            <person name="Tamura T."/>
        </authorList>
    </citation>
    <scope>NUCLEOTIDE SEQUENCE [LARGE SCALE GENOMIC DNA]</scope>
    <source>
        <strain evidence="2 3">NBRC 16416</strain>
    </source>
</reference>
<sequence>MTRSVRHILAAPAALLTLMVTAASTPSVSWVSDAEYEATCHSDAVIPTEEWDRIRGGEWDQLYDKMILTKTEPTKSGATKARNVVLCKTIH</sequence>
<evidence type="ECO:0000313" key="3">
    <source>
        <dbReference type="Proteomes" id="UP000603904"/>
    </source>
</evidence>
<organism evidence="2 3">
    <name type="scientific">Microbispora corallina</name>
    <dbReference type="NCBI Taxonomy" id="83302"/>
    <lineage>
        <taxon>Bacteria</taxon>
        <taxon>Bacillati</taxon>
        <taxon>Actinomycetota</taxon>
        <taxon>Actinomycetes</taxon>
        <taxon>Streptosporangiales</taxon>
        <taxon>Streptosporangiaceae</taxon>
        <taxon>Microbispora</taxon>
    </lineage>
</organism>
<gene>
    <name evidence="2" type="ORF">Mco01_41520</name>
</gene>
<evidence type="ECO:0000313" key="2">
    <source>
        <dbReference type="EMBL" id="GIH41152.1"/>
    </source>
</evidence>